<keyword evidence="4" id="KW-1185">Reference proteome</keyword>
<accession>A0ABP5ICL0</accession>
<proteinExistence type="predicted"/>
<feature type="domain" description="Acyl-CoA thioesterase-like N-terminal HotDog" evidence="1">
    <location>
        <begin position="24"/>
        <end position="107"/>
    </location>
</feature>
<dbReference type="InterPro" id="IPR042171">
    <property type="entry name" value="Acyl-CoA_hotdog"/>
</dbReference>
<dbReference type="Pfam" id="PF13622">
    <property type="entry name" value="4HBT_3"/>
    <property type="match status" value="1"/>
</dbReference>
<comment type="caution">
    <text evidence="3">The sequence shown here is derived from an EMBL/GenBank/DDBJ whole genome shotgun (WGS) entry which is preliminary data.</text>
</comment>
<sequence>MASEWDTHTALTATADGTHAVELDPGWVVGGGVNGGYLLGVVGTAIAEAVPARPHPLAVSAYYLSAARPGPAQVSTEVLREGGSVATVSAELAQDGVARIRVLATYGDLRAMPDDVATTAEPPQLPPLEDCVAGSLAPEETRRVAPVMERFDMRFDPACIGWAMGAPSGRGHIQAWFRMVDGHDVDPVGLLMVCDALPPVTFDLGRPGWAPTLELTVHVRAVPTPGWLRVSHRTRNVAGGMFEEDCEVWDSAGRLVAQSRQLAMQPRG</sequence>
<evidence type="ECO:0000259" key="1">
    <source>
        <dbReference type="Pfam" id="PF13622"/>
    </source>
</evidence>
<dbReference type="PANTHER" id="PTHR38110">
    <property type="entry name" value="CHROMOSOME 23, WHOLE GENOME SHOTGUN SEQUENCE"/>
    <property type="match status" value="1"/>
</dbReference>
<gene>
    <name evidence="3" type="ORF">GCM10009726_06960</name>
</gene>
<feature type="domain" description="Acyl-CoA thioesterase-like C-terminal" evidence="2">
    <location>
        <begin position="130"/>
        <end position="264"/>
    </location>
</feature>
<dbReference type="InterPro" id="IPR049449">
    <property type="entry name" value="TesB_ACOT8-like_N"/>
</dbReference>
<dbReference type="InterPro" id="IPR052389">
    <property type="entry name" value="Sec_Metab_Biosynth-Assoc"/>
</dbReference>
<dbReference type="InterPro" id="IPR049450">
    <property type="entry name" value="ACOT8-like_C"/>
</dbReference>
<dbReference type="EMBL" id="BAAAMQ010000005">
    <property type="protein sequence ID" value="GAA2098101.1"/>
    <property type="molecule type" value="Genomic_DNA"/>
</dbReference>
<dbReference type="SUPFAM" id="SSF54637">
    <property type="entry name" value="Thioesterase/thiol ester dehydrase-isomerase"/>
    <property type="match status" value="2"/>
</dbReference>
<evidence type="ECO:0000313" key="3">
    <source>
        <dbReference type="EMBL" id="GAA2098101.1"/>
    </source>
</evidence>
<dbReference type="Pfam" id="PF20789">
    <property type="entry name" value="4HBT_3C"/>
    <property type="match status" value="1"/>
</dbReference>
<name>A0ABP5ICL0_9ACTN</name>
<reference evidence="4" key="1">
    <citation type="journal article" date="2019" name="Int. J. Syst. Evol. Microbiol.">
        <title>The Global Catalogue of Microorganisms (GCM) 10K type strain sequencing project: providing services to taxonomists for standard genome sequencing and annotation.</title>
        <authorList>
            <consortium name="The Broad Institute Genomics Platform"/>
            <consortium name="The Broad Institute Genome Sequencing Center for Infectious Disease"/>
            <person name="Wu L."/>
            <person name="Ma J."/>
        </authorList>
    </citation>
    <scope>NUCLEOTIDE SEQUENCE [LARGE SCALE GENOMIC DNA]</scope>
    <source>
        <strain evidence="4">JCM 13813</strain>
    </source>
</reference>
<protein>
    <submittedName>
        <fullName evidence="3">Thioesterase family protein</fullName>
    </submittedName>
</protein>
<organism evidence="3 4">
    <name type="scientific">Nocardioides furvisabuli</name>
    <dbReference type="NCBI Taxonomy" id="375542"/>
    <lineage>
        <taxon>Bacteria</taxon>
        <taxon>Bacillati</taxon>
        <taxon>Actinomycetota</taxon>
        <taxon>Actinomycetes</taxon>
        <taxon>Propionibacteriales</taxon>
        <taxon>Nocardioidaceae</taxon>
        <taxon>Nocardioides</taxon>
    </lineage>
</organism>
<dbReference type="InterPro" id="IPR029069">
    <property type="entry name" value="HotDog_dom_sf"/>
</dbReference>
<dbReference type="PANTHER" id="PTHR38110:SF1">
    <property type="entry name" value="THIOESTERASE DOMAIN-CONTAINING PROTEIN"/>
    <property type="match status" value="1"/>
</dbReference>
<dbReference type="RefSeq" id="WP_231250107.1">
    <property type="nucleotide sequence ID" value="NZ_BAAAMQ010000005.1"/>
</dbReference>
<evidence type="ECO:0000313" key="4">
    <source>
        <dbReference type="Proteomes" id="UP001501161"/>
    </source>
</evidence>
<dbReference type="Gene3D" id="2.40.160.210">
    <property type="entry name" value="Acyl-CoA thioesterase, double hotdog domain"/>
    <property type="match status" value="1"/>
</dbReference>
<dbReference type="Proteomes" id="UP001501161">
    <property type="component" value="Unassembled WGS sequence"/>
</dbReference>
<evidence type="ECO:0000259" key="2">
    <source>
        <dbReference type="Pfam" id="PF20789"/>
    </source>
</evidence>